<name>A0A4R0R2A3_9APHY</name>
<reference evidence="2 3" key="1">
    <citation type="submission" date="2018-11" db="EMBL/GenBank/DDBJ databases">
        <title>Genome assembly of Steccherinum ochraceum LE-BIN_3174, the white-rot fungus of the Steccherinaceae family (The Residual Polyporoid clade, Polyporales, Basidiomycota).</title>
        <authorList>
            <person name="Fedorova T.V."/>
            <person name="Glazunova O.A."/>
            <person name="Landesman E.O."/>
            <person name="Moiseenko K.V."/>
            <person name="Psurtseva N.V."/>
            <person name="Savinova O.S."/>
            <person name="Shakhova N.V."/>
            <person name="Tyazhelova T.V."/>
            <person name="Vasina D.V."/>
        </authorList>
    </citation>
    <scope>NUCLEOTIDE SEQUENCE [LARGE SCALE GENOMIC DNA]</scope>
    <source>
        <strain evidence="2 3">LE-BIN_3174</strain>
    </source>
</reference>
<feature type="compositionally biased region" description="Polar residues" evidence="1">
    <location>
        <begin position="469"/>
        <end position="508"/>
    </location>
</feature>
<feature type="compositionally biased region" description="Polar residues" evidence="1">
    <location>
        <begin position="730"/>
        <end position="742"/>
    </location>
</feature>
<feature type="compositionally biased region" description="Pro residues" evidence="1">
    <location>
        <begin position="252"/>
        <end position="267"/>
    </location>
</feature>
<evidence type="ECO:0000256" key="1">
    <source>
        <dbReference type="SAM" id="MobiDB-lite"/>
    </source>
</evidence>
<feature type="compositionally biased region" description="Low complexity" evidence="1">
    <location>
        <begin position="457"/>
        <end position="467"/>
    </location>
</feature>
<feature type="region of interest" description="Disordered" evidence="1">
    <location>
        <begin position="935"/>
        <end position="1006"/>
    </location>
</feature>
<feature type="compositionally biased region" description="Polar residues" evidence="1">
    <location>
        <begin position="589"/>
        <end position="617"/>
    </location>
</feature>
<feature type="compositionally biased region" description="Polar residues" evidence="1">
    <location>
        <begin position="673"/>
        <end position="687"/>
    </location>
</feature>
<feature type="compositionally biased region" description="Polar residues" evidence="1">
    <location>
        <begin position="298"/>
        <end position="310"/>
    </location>
</feature>
<dbReference type="STRING" id="92696.A0A4R0R2A3"/>
<feature type="compositionally biased region" description="Low complexity" evidence="1">
    <location>
        <begin position="221"/>
        <end position="241"/>
    </location>
</feature>
<gene>
    <name evidence="2" type="ORF">EIP91_011341</name>
</gene>
<feature type="compositionally biased region" description="Basic residues" evidence="1">
    <location>
        <begin position="977"/>
        <end position="991"/>
    </location>
</feature>
<evidence type="ECO:0000313" key="2">
    <source>
        <dbReference type="EMBL" id="TCD59833.1"/>
    </source>
</evidence>
<dbReference type="EMBL" id="RWJN01000725">
    <property type="protein sequence ID" value="TCD59833.1"/>
    <property type="molecule type" value="Genomic_DNA"/>
</dbReference>
<feature type="compositionally biased region" description="Basic and acidic residues" evidence="1">
    <location>
        <begin position="997"/>
        <end position="1006"/>
    </location>
</feature>
<feature type="region of interest" description="Disordered" evidence="1">
    <location>
        <begin position="660"/>
        <end position="848"/>
    </location>
</feature>
<keyword evidence="3" id="KW-1185">Reference proteome</keyword>
<feature type="region of interest" description="Disordered" evidence="1">
    <location>
        <begin position="1"/>
        <end position="28"/>
    </location>
</feature>
<feature type="compositionally biased region" description="Polar residues" evidence="1">
    <location>
        <begin position="759"/>
        <end position="771"/>
    </location>
</feature>
<feature type="compositionally biased region" description="Basic and acidic residues" evidence="1">
    <location>
        <begin position="11"/>
        <end position="22"/>
    </location>
</feature>
<protein>
    <submittedName>
        <fullName evidence="2">Uncharacterized protein</fullName>
    </submittedName>
</protein>
<accession>A0A4R0R2A3</accession>
<feature type="region of interest" description="Disordered" evidence="1">
    <location>
        <begin position="118"/>
        <end position="351"/>
    </location>
</feature>
<dbReference type="OrthoDB" id="3257007at2759"/>
<organism evidence="2 3">
    <name type="scientific">Steccherinum ochraceum</name>
    <dbReference type="NCBI Taxonomy" id="92696"/>
    <lineage>
        <taxon>Eukaryota</taxon>
        <taxon>Fungi</taxon>
        <taxon>Dikarya</taxon>
        <taxon>Basidiomycota</taxon>
        <taxon>Agaricomycotina</taxon>
        <taxon>Agaricomycetes</taxon>
        <taxon>Polyporales</taxon>
        <taxon>Steccherinaceae</taxon>
        <taxon>Steccherinum</taxon>
    </lineage>
</organism>
<feature type="region of interest" description="Disordered" evidence="1">
    <location>
        <begin position="382"/>
        <end position="527"/>
    </location>
</feature>
<dbReference type="Proteomes" id="UP000292702">
    <property type="component" value="Unassembled WGS sequence"/>
</dbReference>
<feature type="region of interest" description="Disordered" evidence="1">
    <location>
        <begin position="560"/>
        <end position="641"/>
    </location>
</feature>
<feature type="region of interest" description="Disordered" evidence="1">
    <location>
        <begin position="1182"/>
        <end position="1208"/>
    </location>
</feature>
<feature type="compositionally biased region" description="Acidic residues" evidence="1">
    <location>
        <begin position="953"/>
        <end position="970"/>
    </location>
</feature>
<feature type="compositionally biased region" description="Basic and acidic residues" evidence="1">
    <location>
        <begin position="806"/>
        <end position="819"/>
    </location>
</feature>
<dbReference type="AlphaFoldDB" id="A0A4R0R2A3"/>
<feature type="compositionally biased region" description="Polar residues" evidence="1">
    <location>
        <begin position="167"/>
        <end position="195"/>
    </location>
</feature>
<comment type="caution">
    <text evidence="2">The sequence shown here is derived from an EMBL/GenBank/DDBJ whole genome shotgun (WGS) entry which is preliminary data.</text>
</comment>
<feature type="compositionally biased region" description="Basic and acidic residues" evidence="1">
    <location>
        <begin position="1182"/>
        <end position="1195"/>
    </location>
</feature>
<evidence type="ECO:0000313" key="3">
    <source>
        <dbReference type="Proteomes" id="UP000292702"/>
    </source>
</evidence>
<sequence>MEPPARSSKKRSAESEHPERQPDLVLDQPELHIPQVSVIGSESHSRILQLGPRAEGDAMDVNESSLDSDDVKVPPVKRLRGYLGSAWEMFNGIRYYPWMQTLTTSVSTDFTEGPATFGDVPLPNFLKGPQIASSSESEKPEVSAKSSLAGDQHETNLVPHTAAAGPSTLTPLSEASLSHLTPNPTRSATPPSHSGSAEAHETPDFMVEDNTLPTAPQPAFEPSRSPASPSLSESTELPSILGAAQDDTIPAASPPEPSMSQPAPEPIHPVISSHIPSPSPSFTPQPAFISPAVPSPPSSTLESQSISATHPSRLLVPSASQPVLDLTRPATSAGSLDPIQIEDDNPLGYVDAPPGTIFDHWNPTDEDTFMYDYDSDLQMPSFEAESPSQLSPSSDVLPGSQHVLEPARPATPPSHSKSAELLSVPEPTCEDDALPPLSLSEPSTTQPAPEPIHLATSSQTSHPSVSSMPPASQLVSINPTATSSSSSDAQLQTIPESATCPSGLSVPSASEHVLGSTHPTPGVSHGPIQIDDNPWAYVNAPLNIAFDHWNPTDEDTFMYDYTGSPQSSLDSDDALSPSSPYAPLVPQSALESEQPATPSHSGTPSTDLSVPSISQPTLGPVHPAVPLDPTQIEDDNPLGYVDAPHGTVFSHWNPTDEDTFMYDHDTDSPMPSFENNTSSQSSLGSDNASSAPFVPLAPPPAPKSVRFASDATTADDAHPPPSSSVPSVPQTNPIHSTKSPSPSGDAEPQPISKPVAPSTDLSVPSISQPTLGSADPALPLAPTQIEDNNPLEYVDAPPGTVFSHRNPHDEDTFMHDHDVGSPMLSVEEDTSSSQPSPGTVPAIGTIPGEPTTSRKFVLSAEVPLLIVSFQRLYIPQMTDLIGCIHGLTNEIRGWRAEQMSSVPPLGGGDAPVSTVPTSQVLDGIQALRAEMREMRAGPSRNAGPSGQATSGDGPEEDFFADAEDEDEDMDGSPPPRRLSRPGRRGRGRKKVATFPRHRAEEDNVYNRKLQDHFNRLINRSRKDPIDESKLPNDRELKGWDPLDGPACTTEDFRPDFNGDPHSPWNSSVNDTFVEDVLEYGDLDDDDVSRARTGFVSYFKNLKCRLTVQRRAAELRQLHALQRAQYTRRYELFQRRLAIAYKYFRNSTRYRMLQRLGYEGMSDDEEAIVDGHKTFVIHLLDERERSGPGQGRDPHVRVAGQEQSSRPAVVGLSRDSYDHTWLDTQNRLQRRELEIEDQDCDYSLSNEIQEIIKSWLERGTRARQNGSN</sequence>
<proteinExistence type="predicted"/>
<feature type="compositionally biased region" description="Low complexity" evidence="1">
    <location>
        <begin position="564"/>
        <end position="584"/>
    </location>
</feature>